<feature type="binding site" evidence="12">
    <location>
        <position position="110"/>
    </location>
    <ligand>
        <name>Mg(2+)</name>
        <dbReference type="ChEBI" id="CHEBI:18420"/>
    </ligand>
</feature>
<feature type="binding site" evidence="11">
    <location>
        <position position="87"/>
    </location>
    <ligand>
        <name>substrate</name>
    </ligand>
</feature>
<dbReference type="PATRIC" id="fig|1565605.3.peg.1229"/>
<name>A0A0C5JL89_9PROT</name>
<dbReference type="InterPro" id="IPR023214">
    <property type="entry name" value="HAD_sf"/>
</dbReference>
<feature type="binding site" evidence="11">
    <location>
        <position position="19"/>
    </location>
    <ligand>
        <name>substrate</name>
    </ligand>
</feature>
<accession>A0A0C5JL89</accession>
<keyword evidence="14" id="KW-1185">Reference proteome</keyword>
<protein>
    <recommendedName>
        <fullName evidence="6">3-deoxy-D-manno-octulosonate 8-phosphate phosphatase KdsC</fullName>
        <ecNumber evidence="5">3.1.3.45</ecNumber>
    </recommendedName>
    <alternativeName>
        <fullName evidence="10">KDO 8-P phosphatase</fullName>
    </alternativeName>
</protein>
<evidence type="ECO:0000256" key="9">
    <source>
        <dbReference type="ARBA" id="ARBA00022842"/>
    </source>
</evidence>
<dbReference type="PANTHER" id="PTHR21485">
    <property type="entry name" value="HAD SUPERFAMILY MEMBERS CMAS AND KDSC"/>
    <property type="match status" value="1"/>
</dbReference>
<dbReference type="NCBIfam" id="TIGR01670">
    <property type="entry name" value="KdsC-phosphatas"/>
    <property type="match status" value="1"/>
</dbReference>
<dbReference type="FunFam" id="3.40.50.1000:FF:000029">
    <property type="entry name" value="3-deoxy-D-manno-octulosonate 8-phosphate phosphatase KdsC"/>
    <property type="match status" value="1"/>
</dbReference>
<dbReference type="InterPro" id="IPR036412">
    <property type="entry name" value="HAD-like_sf"/>
</dbReference>
<dbReference type="GO" id="GO:0019143">
    <property type="term" value="F:3-deoxy-manno-octulosonate-8-phosphatase activity"/>
    <property type="evidence" value="ECO:0007669"/>
    <property type="project" value="UniProtKB-EC"/>
</dbReference>
<organism evidence="13 14">
    <name type="scientific">Rugosibacter aromaticivorans</name>
    <dbReference type="NCBI Taxonomy" id="1565605"/>
    <lineage>
        <taxon>Bacteria</taxon>
        <taxon>Pseudomonadati</taxon>
        <taxon>Pseudomonadota</taxon>
        <taxon>Betaproteobacteria</taxon>
        <taxon>Nitrosomonadales</taxon>
        <taxon>Sterolibacteriaceae</taxon>
        <taxon>Rugosibacter</taxon>
    </lineage>
</organism>
<evidence type="ECO:0000313" key="13">
    <source>
        <dbReference type="EMBL" id="AJP48111.1"/>
    </source>
</evidence>
<evidence type="ECO:0000256" key="11">
    <source>
        <dbReference type="PIRSR" id="PIRSR006118-1"/>
    </source>
</evidence>
<sequence length="174" mass="18842">MNTPQDKAANIALMGFDVDGVLTNGTLYFTSAGDEMKAFSSLDGHGLRLLQRVGIEVVIISGRRSRALELRAQNLGIESLHMDIDDKRGVMKKLIEQRGLDFTRAGYMGDDVVDLPVLRACGFSATVADAHAEVISRVDYVASKGGGKGAVREVCDLILRAQGHWDSLMADYLA</sequence>
<dbReference type="RefSeq" id="WP_202636476.1">
    <property type="nucleotide sequence ID" value="NZ_CP010554.1"/>
</dbReference>
<evidence type="ECO:0000256" key="3">
    <source>
        <dbReference type="ARBA" id="ARBA00005893"/>
    </source>
</evidence>
<dbReference type="GO" id="GO:0046872">
    <property type="term" value="F:metal ion binding"/>
    <property type="evidence" value="ECO:0007669"/>
    <property type="project" value="UniProtKB-KW"/>
</dbReference>
<evidence type="ECO:0000256" key="4">
    <source>
        <dbReference type="ARBA" id="ARBA00011881"/>
    </source>
</evidence>
<feature type="binding site" evidence="12">
    <location>
        <position position="17"/>
    </location>
    <ligand>
        <name>Mg(2+)</name>
        <dbReference type="ChEBI" id="CHEBI:18420"/>
    </ligand>
</feature>
<dbReference type="SFLD" id="SFLDG01136">
    <property type="entry name" value="C1.6:_Phosphoserine_Phosphatas"/>
    <property type="match status" value="1"/>
</dbReference>
<comment type="subunit">
    <text evidence="4">Homotetramer.</text>
</comment>
<dbReference type="KEGG" id="rbu:PG1C_05845"/>
<comment type="similarity">
    <text evidence="3">Belongs to the KdsC family.</text>
</comment>
<feature type="binding site" evidence="11">
    <location>
        <position position="48"/>
    </location>
    <ligand>
        <name>substrate</name>
    </ligand>
</feature>
<evidence type="ECO:0000256" key="2">
    <source>
        <dbReference type="ARBA" id="ARBA00001946"/>
    </source>
</evidence>
<proteinExistence type="inferred from homology"/>
<dbReference type="SFLD" id="SFLDS00003">
    <property type="entry name" value="Haloacid_Dehalogenase"/>
    <property type="match status" value="1"/>
</dbReference>
<feature type="binding site" evidence="11">
    <location>
        <position position="71"/>
    </location>
    <ligand>
        <name>substrate</name>
    </ligand>
</feature>
<evidence type="ECO:0000256" key="7">
    <source>
        <dbReference type="ARBA" id="ARBA00022723"/>
    </source>
</evidence>
<dbReference type="InterPro" id="IPR010023">
    <property type="entry name" value="KdsC_fam"/>
</dbReference>
<dbReference type="Proteomes" id="UP000061603">
    <property type="component" value="Chromosome"/>
</dbReference>
<dbReference type="GO" id="GO:0008781">
    <property type="term" value="F:N-acylneuraminate cytidylyltransferase activity"/>
    <property type="evidence" value="ECO:0007669"/>
    <property type="project" value="TreeGrafter"/>
</dbReference>
<dbReference type="Gene3D" id="3.40.50.1000">
    <property type="entry name" value="HAD superfamily/HAD-like"/>
    <property type="match status" value="1"/>
</dbReference>
<dbReference type="SUPFAM" id="SSF56784">
    <property type="entry name" value="HAD-like"/>
    <property type="match status" value="1"/>
</dbReference>
<dbReference type="STRING" id="1565605.PG1C_05845"/>
<dbReference type="PIRSF" id="PIRSF006118">
    <property type="entry name" value="KDO8-P_Ptase"/>
    <property type="match status" value="1"/>
</dbReference>
<dbReference type="CDD" id="cd01630">
    <property type="entry name" value="HAD_KDO-like"/>
    <property type="match status" value="1"/>
</dbReference>
<evidence type="ECO:0000313" key="14">
    <source>
        <dbReference type="Proteomes" id="UP000061603"/>
    </source>
</evidence>
<dbReference type="InterPro" id="IPR050793">
    <property type="entry name" value="CMP-NeuNAc_synthase"/>
</dbReference>
<dbReference type="EC" id="3.1.3.45" evidence="5"/>
<dbReference type="HOGENOM" id="CLU_106694_0_1_4"/>
<comment type="catalytic activity">
    <reaction evidence="1">
        <text>3-deoxy-alpha-D-manno-2-octulosonate-8-phosphate + H2O = 3-deoxy-alpha-D-manno-oct-2-ulosonate + phosphate</text>
        <dbReference type="Rhea" id="RHEA:11500"/>
        <dbReference type="ChEBI" id="CHEBI:15377"/>
        <dbReference type="ChEBI" id="CHEBI:43474"/>
        <dbReference type="ChEBI" id="CHEBI:85985"/>
        <dbReference type="ChEBI" id="CHEBI:85986"/>
        <dbReference type="EC" id="3.1.3.45"/>
    </reaction>
</comment>
<evidence type="ECO:0000256" key="5">
    <source>
        <dbReference type="ARBA" id="ARBA00013066"/>
    </source>
</evidence>
<dbReference type="SFLD" id="SFLDG01138">
    <property type="entry name" value="C1.6.2:_Deoxy-d-mannose-octulo"/>
    <property type="match status" value="1"/>
</dbReference>
<evidence type="ECO:0000256" key="1">
    <source>
        <dbReference type="ARBA" id="ARBA00000898"/>
    </source>
</evidence>
<keyword evidence="9 12" id="KW-0460">Magnesium</keyword>
<keyword evidence="8" id="KW-0378">Hydrolase</keyword>
<gene>
    <name evidence="13" type="ORF">PG1C_05845</name>
</gene>
<dbReference type="EMBL" id="CP010554">
    <property type="protein sequence ID" value="AJP48111.1"/>
    <property type="molecule type" value="Genomic_DNA"/>
</dbReference>
<comment type="cofactor">
    <cofactor evidence="2 12">
        <name>Mg(2+)</name>
        <dbReference type="ChEBI" id="CHEBI:18420"/>
    </cofactor>
</comment>
<keyword evidence="7 12" id="KW-0479">Metal-binding</keyword>
<evidence type="ECO:0000256" key="10">
    <source>
        <dbReference type="ARBA" id="ARBA00031051"/>
    </source>
</evidence>
<evidence type="ECO:0000256" key="8">
    <source>
        <dbReference type="ARBA" id="ARBA00022801"/>
    </source>
</evidence>
<dbReference type="PANTHER" id="PTHR21485:SF3">
    <property type="entry name" value="N-ACYLNEURAMINATE CYTIDYLYLTRANSFERASE"/>
    <property type="match status" value="1"/>
</dbReference>
<dbReference type="AlphaFoldDB" id="A0A0C5JL89"/>
<evidence type="ECO:0000256" key="12">
    <source>
        <dbReference type="PIRSR" id="PIRSR006118-2"/>
    </source>
</evidence>
<reference evidence="13 14" key="1">
    <citation type="journal article" date="2015" name="Genome Announc.">
        <title>Complete Genome Sequence of a Novel Bacterium within the Family Rhodocyclaceae That Degrades Polycyclic Aromatic Hydrocarbons.</title>
        <authorList>
            <person name="Singleton D.R."/>
            <person name="Dickey A.N."/>
            <person name="Scholl E.H."/>
            <person name="Wright F.A."/>
            <person name="Aitken M.D."/>
        </authorList>
    </citation>
    <scope>NUCLEOTIDE SEQUENCE [LARGE SCALE GENOMIC DNA]</scope>
    <source>
        <strain evidence="14">PG1-Ca6</strain>
    </source>
</reference>
<evidence type="ECO:0000256" key="6">
    <source>
        <dbReference type="ARBA" id="ARBA00020092"/>
    </source>
</evidence>
<feature type="binding site" evidence="11">
    <location>
        <position position="63"/>
    </location>
    <ligand>
        <name>substrate</name>
    </ligand>
</feature>